<dbReference type="Pfam" id="PF00196">
    <property type="entry name" value="GerE"/>
    <property type="match status" value="1"/>
</dbReference>
<evidence type="ECO:0000313" key="6">
    <source>
        <dbReference type="Proteomes" id="UP000076959"/>
    </source>
</evidence>
<dbReference type="InterPro" id="IPR005143">
    <property type="entry name" value="TF_LuxR_autoind-bd_dom"/>
</dbReference>
<dbReference type="SUPFAM" id="SSF46894">
    <property type="entry name" value="C-terminal effector domain of the bipartite response regulators"/>
    <property type="match status" value="1"/>
</dbReference>
<dbReference type="Gene3D" id="1.10.10.10">
    <property type="entry name" value="Winged helix-like DNA-binding domain superfamily/Winged helix DNA-binding domain"/>
    <property type="match status" value="1"/>
</dbReference>
<dbReference type="InterPro" id="IPR036388">
    <property type="entry name" value="WH-like_DNA-bd_sf"/>
</dbReference>
<evidence type="ECO:0000313" key="5">
    <source>
        <dbReference type="EMBL" id="OAF16595.1"/>
    </source>
</evidence>
<dbReference type="EMBL" id="LUUB01000013">
    <property type="protein sequence ID" value="OAF16595.1"/>
    <property type="molecule type" value="Genomic_DNA"/>
</dbReference>
<dbReference type="InterPro" id="IPR000792">
    <property type="entry name" value="Tscrpt_reg_LuxR_C"/>
</dbReference>
<dbReference type="GO" id="GO:0006355">
    <property type="term" value="P:regulation of DNA-templated transcription"/>
    <property type="evidence" value="ECO:0007669"/>
    <property type="project" value="InterPro"/>
</dbReference>
<name>A0A176Z9M3_9BRAD</name>
<dbReference type="CDD" id="cd06170">
    <property type="entry name" value="LuxR_C_like"/>
    <property type="match status" value="1"/>
</dbReference>
<dbReference type="STRING" id="1505087.AYJ54_05245"/>
<dbReference type="AlphaFoldDB" id="A0A176Z9M3"/>
<proteinExistence type="predicted"/>
<dbReference type="Proteomes" id="UP000076959">
    <property type="component" value="Unassembled WGS sequence"/>
</dbReference>
<evidence type="ECO:0000256" key="3">
    <source>
        <dbReference type="ARBA" id="ARBA00023163"/>
    </source>
</evidence>
<organism evidence="5 6">
    <name type="scientific">Bradyrhizobium centrolobii</name>
    <dbReference type="NCBI Taxonomy" id="1505087"/>
    <lineage>
        <taxon>Bacteria</taxon>
        <taxon>Pseudomonadati</taxon>
        <taxon>Pseudomonadota</taxon>
        <taxon>Alphaproteobacteria</taxon>
        <taxon>Hyphomicrobiales</taxon>
        <taxon>Nitrobacteraceae</taxon>
        <taxon>Bradyrhizobium</taxon>
    </lineage>
</organism>
<dbReference type="RefSeq" id="WP_063696114.1">
    <property type="nucleotide sequence ID" value="NZ_LUUB01000013.1"/>
</dbReference>
<dbReference type="SUPFAM" id="SSF75516">
    <property type="entry name" value="Pheromone-binding domain of LuxR-like quorum-sensing transcription factors"/>
    <property type="match status" value="1"/>
</dbReference>
<dbReference type="Gene3D" id="3.30.450.80">
    <property type="entry name" value="Transcription factor LuxR-like, autoinducer-binding domain"/>
    <property type="match status" value="1"/>
</dbReference>
<dbReference type="InterPro" id="IPR036693">
    <property type="entry name" value="TF_LuxR_autoind-bd_dom_sf"/>
</dbReference>
<keyword evidence="2" id="KW-0238">DNA-binding</keyword>
<dbReference type="PANTHER" id="PTHR44688">
    <property type="entry name" value="DNA-BINDING TRANSCRIPTIONAL ACTIVATOR DEVR_DOSR"/>
    <property type="match status" value="1"/>
</dbReference>
<keyword evidence="1" id="KW-0805">Transcription regulation</keyword>
<dbReference type="PANTHER" id="PTHR44688:SF16">
    <property type="entry name" value="DNA-BINDING TRANSCRIPTIONAL ACTIVATOR DEVR_DOSR"/>
    <property type="match status" value="1"/>
</dbReference>
<gene>
    <name evidence="5" type="ORF">AYJ54_05245</name>
</gene>
<dbReference type="SMART" id="SM00421">
    <property type="entry name" value="HTH_LUXR"/>
    <property type="match status" value="1"/>
</dbReference>
<protein>
    <submittedName>
        <fullName evidence="5">Transcriptional regulator</fullName>
    </submittedName>
</protein>
<sequence>MHRIFQRYVDLLSAAEYADGFSEAMAVTATALGLSHFAYLAMPRRRGKRPLVISTYPVDWVSHYVRRRYERLDPIITLALESTEPFQWGLDLPSKPLSAAQQRFLHEAADFGICIGFTVPLHDEDGSVAALTFAADQRRPQFEKCVDLQVPVLQLMARCFHWQVRRKLLQEVTIDGIPLSPRELDCLGWAARGKTTWEIGQILGISRNTAAYYLNSARSKLGVKTVVQAAMRLAAAKADRQD</sequence>
<accession>A0A176Z9M3</accession>
<comment type="caution">
    <text evidence="5">The sequence shown here is derived from an EMBL/GenBank/DDBJ whole genome shotgun (WGS) entry which is preliminary data.</text>
</comment>
<evidence type="ECO:0000256" key="2">
    <source>
        <dbReference type="ARBA" id="ARBA00023125"/>
    </source>
</evidence>
<dbReference type="PROSITE" id="PS50043">
    <property type="entry name" value="HTH_LUXR_2"/>
    <property type="match status" value="1"/>
</dbReference>
<feature type="domain" description="HTH luxR-type" evidence="4">
    <location>
        <begin position="172"/>
        <end position="237"/>
    </location>
</feature>
<dbReference type="GO" id="GO:0003677">
    <property type="term" value="F:DNA binding"/>
    <property type="evidence" value="ECO:0007669"/>
    <property type="project" value="UniProtKB-KW"/>
</dbReference>
<evidence type="ECO:0000259" key="4">
    <source>
        <dbReference type="PROSITE" id="PS50043"/>
    </source>
</evidence>
<dbReference type="Pfam" id="PF03472">
    <property type="entry name" value="Autoind_bind"/>
    <property type="match status" value="1"/>
</dbReference>
<reference evidence="5 6" key="1">
    <citation type="submission" date="2016-03" db="EMBL/GenBank/DDBJ databases">
        <title>Draft Genome Sequence of the Strain BR 10245 (Bradyrhizobium sp.) isolated from nodules of Centrolobium paraense.</title>
        <authorList>
            <person name="Simoes-Araujo J.L.Sr."/>
            <person name="Barauna A.C."/>
            <person name="Silva K."/>
            <person name="Zilli J.E."/>
        </authorList>
    </citation>
    <scope>NUCLEOTIDE SEQUENCE [LARGE SCALE GENOMIC DNA]</scope>
    <source>
        <strain evidence="5 6">BR 10245</strain>
    </source>
</reference>
<dbReference type="OrthoDB" id="9803630at2"/>
<dbReference type="PRINTS" id="PR00038">
    <property type="entry name" value="HTHLUXR"/>
</dbReference>
<keyword evidence="3" id="KW-0804">Transcription</keyword>
<dbReference type="InterPro" id="IPR016032">
    <property type="entry name" value="Sig_transdc_resp-reg_C-effctor"/>
</dbReference>
<keyword evidence="6" id="KW-1185">Reference proteome</keyword>
<evidence type="ECO:0000256" key="1">
    <source>
        <dbReference type="ARBA" id="ARBA00023015"/>
    </source>
</evidence>